<feature type="chain" id="PRO_5001964360" evidence="2">
    <location>
        <begin position="29"/>
        <end position="669"/>
    </location>
</feature>
<feature type="signal peptide" evidence="2">
    <location>
        <begin position="1"/>
        <end position="28"/>
    </location>
</feature>
<evidence type="ECO:0000313" key="4">
    <source>
        <dbReference type="Proteomes" id="UP000030011"/>
    </source>
</evidence>
<accession>A0A0A0JJZ6</accession>
<protein>
    <submittedName>
        <fullName evidence="3">Uncharacterized protein</fullName>
    </submittedName>
</protein>
<keyword evidence="2" id="KW-0732">Signal</keyword>
<dbReference type="STRING" id="1385521.N803_16665"/>
<feature type="region of interest" description="Disordered" evidence="1">
    <location>
        <begin position="29"/>
        <end position="51"/>
    </location>
</feature>
<gene>
    <name evidence="3" type="ORF">N803_16665</name>
</gene>
<dbReference type="PANTHER" id="PTHR24094">
    <property type="entry name" value="SECRETED PROTEIN"/>
    <property type="match status" value="1"/>
</dbReference>
<feature type="region of interest" description="Disordered" evidence="1">
    <location>
        <begin position="256"/>
        <end position="275"/>
    </location>
</feature>
<dbReference type="eggNOG" id="COG1404">
    <property type="taxonomic scope" value="Bacteria"/>
</dbReference>
<dbReference type="OrthoDB" id="5196645at2"/>
<sequence>MRWSVRTILGLVALVIFGAAGVGSPASAAPAATVGGKTASAAPATTGEGMPSRFVAVTPNRVLDTRSGLGARKGVVGANGSVRLTLAGRAGVPATGATAVVLNVTMTQAVRGGWVQVFPTGQATIGSSSNLNVESAAQTIANMVTVPIGDGGTVTLYTSGGGHLLADVFGYYEPSGAVADGRFAALSPERLLDTRTGSGLAAPGNPGDTKNCGDFSSWSAANAWFWTYYPHYGDVARLDGDNDLVPCETLAGVPATAQRPPAAKPAARSTTTFQVSGRGGVPAGASAVVLNVTATQTAGGGWLQVMPADGRASAGAYSNLNLMRVGQTAAGLATVPLAANGAASIYTSVATHLLADVAGYYTGASEEASGRGLFVPISPTRIKDTRSGMKPASGSTVSLVPGGKGGVPTSGATAIALNLTATQATGVGFLQVYPTGEGVPGSSSNLNTERAGQTIANAVLTKLGNGGAASVYLSRATHVLGDVAGWFTGDVLPTHPALSGLVIAPQNTTVSYERDSWNHWIDADADCQNTRHEVLIAHSQEPAQLSTSGCTVISGVWRDPYSGQTWTQAADVQIDHVVALANAHRSGGWAWSAAKKEAFANDHLAPELAVVGGDVNQSKADSGPETWKPPLVSAWCRYATDWAAVKRKYALTVTSAEYSALASMLGTCA</sequence>
<evidence type="ECO:0000313" key="3">
    <source>
        <dbReference type="EMBL" id="KGN37049.1"/>
    </source>
</evidence>
<name>A0A0A0JJZ6_9MICO</name>
<dbReference type="RefSeq" id="WP_052112263.1">
    <property type="nucleotide sequence ID" value="NZ_AVPK01000007.1"/>
</dbReference>
<comment type="caution">
    <text evidence="3">The sequence shown here is derived from an EMBL/GenBank/DDBJ whole genome shotgun (WGS) entry which is preliminary data.</text>
</comment>
<organism evidence="3 4">
    <name type="scientific">Knoellia subterranea KCTC 19937</name>
    <dbReference type="NCBI Taxonomy" id="1385521"/>
    <lineage>
        <taxon>Bacteria</taxon>
        <taxon>Bacillati</taxon>
        <taxon>Actinomycetota</taxon>
        <taxon>Actinomycetes</taxon>
        <taxon>Micrococcales</taxon>
        <taxon>Intrasporangiaceae</taxon>
        <taxon>Knoellia</taxon>
    </lineage>
</organism>
<dbReference type="Proteomes" id="UP000030011">
    <property type="component" value="Unassembled WGS sequence"/>
</dbReference>
<evidence type="ECO:0000256" key="1">
    <source>
        <dbReference type="SAM" id="MobiDB-lite"/>
    </source>
</evidence>
<dbReference type="AlphaFoldDB" id="A0A0A0JJZ6"/>
<keyword evidence="4" id="KW-1185">Reference proteome</keyword>
<dbReference type="PANTHER" id="PTHR24094:SF15">
    <property type="entry name" value="AMP-DEPENDENT SYNTHETASE_LIGASE DOMAIN-CONTAINING PROTEIN-RELATED"/>
    <property type="match status" value="1"/>
</dbReference>
<evidence type="ECO:0000256" key="2">
    <source>
        <dbReference type="SAM" id="SignalP"/>
    </source>
</evidence>
<dbReference type="eggNOG" id="COG2356">
    <property type="taxonomic scope" value="Bacteria"/>
</dbReference>
<proteinExistence type="predicted"/>
<dbReference type="EMBL" id="AVPK01000007">
    <property type="protein sequence ID" value="KGN37049.1"/>
    <property type="molecule type" value="Genomic_DNA"/>
</dbReference>
<feature type="compositionally biased region" description="Low complexity" evidence="1">
    <location>
        <begin position="256"/>
        <end position="272"/>
    </location>
</feature>
<reference evidence="3 4" key="1">
    <citation type="submission" date="2013-08" db="EMBL/GenBank/DDBJ databases">
        <title>The genome sequence of Knoellia subterranea.</title>
        <authorList>
            <person name="Zhu W."/>
            <person name="Wang G."/>
        </authorList>
    </citation>
    <scope>NUCLEOTIDE SEQUENCE [LARGE SCALE GENOMIC DNA]</scope>
    <source>
        <strain evidence="3 4">KCTC 19937</strain>
    </source>
</reference>